<evidence type="ECO:0000313" key="2">
    <source>
        <dbReference type="EMBL" id="KAI3832972.1"/>
    </source>
</evidence>
<protein>
    <submittedName>
        <fullName evidence="2">Uncharacterized protein</fullName>
    </submittedName>
</protein>
<reference evidence="2" key="1">
    <citation type="submission" date="2022-04" db="EMBL/GenBank/DDBJ databases">
        <title>A functionally conserved STORR gene fusion in Papaver species that diverged 16.8 million years ago.</title>
        <authorList>
            <person name="Catania T."/>
        </authorList>
    </citation>
    <scope>NUCLEOTIDE SEQUENCE</scope>
    <source>
        <strain evidence="2">S-188037</strain>
    </source>
</reference>
<dbReference type="Proteomes" id="UP001202328">
    <property type="component" value="Unassembled WGS sequence"/>
</dbReference>
<dbReference type="EMBL" id="JAJJMB010017985">
    <property type="protein sequence ID" value="KAI3832972.1"/>
    <property type="molecule type" value="Genomic_DNA"/>
</dbReference>
<comment type="caution">
    <text evidence="2">The sequence shown here is derived from an EMBL/GenBank/DDBJ whole genome shotgun (WGS) entry which is preliminary data.</text>
</comment>
<feature type="non-terminal residue" evidence="2">
    <location>
        <position position="1"/>
    </location>
</feature>
<name>A0AAD4RUW3_9MAGN</name>
<feature type="compositionally biased region" description="Polar residues" evidence="1">
    <location>
        <begin position="32"/>
        <end position="45"/>
    </location>
</feature>
<sequence length="72" mass="8413">MMEKYKNYDFWRCTKYSEDQLSQAAGDMIIQSQGNNSVGESSPSRDSLPVESIIEDLQTRIRKLERWHTVNT</sequence>
<dbReference type="AlphaFoldDB" id="A0AAD4RUW3"/>
<evidence type="ECO:0000256" key="1">
    <source>
        <dbReference type="SAM" id="MobiDB-lite"/>
    </source>
</evidence>
<feature type="region of interest" description="Disordered" evidence="1">
    <location>
        <begin position="32"/>
        <end position="51"/>
    </location>
</feature>
<accession>A0AAD4RUW3</accession>
<gene>
    <name evidence="2" type="ORF">MKW98_025856</name>
</gene>
<proteinExistence type="predicted"/>
<organism evidence="2 3">
    <name type="scientific">Papaver atlanticum</name>
    <dbReference type="NCBI Taxonomy" id="357466"/>
    <lineage>
        <taxon>Eukaryota</taxon>
        <taxon>Viridiplantae</taxon>
        <taxon>Streptophyta</taxon>
        <taxon>Embryophyta</taxon>
        <taxon>Tracheophyta</taxon>
        <taxon>Spermatophyta</taxon>
        <taxon>Magnoliopsida</taxon>
        <taxon>Ranunculales</taxon>
        <taxon>Papaveraceae</taxon>
        <taxon>Papaveroideae</taxon>
        <taxon>Papaver</taxon>
    </lineage>
</organism>
<keyword evidence="3" id="KW-1185">Reference proteome</keyword>
<evidence type="ECO:0000313" key="3">
    <source>
        <dbReference type="Proteomes" id="UP001202328"/>
    </source>
</evidence>